<reference evidence="1" key="2">
    <citation type="journal article" date="2021" name="Microbiome">
        <title>Successional dynamics and alternative stable states in a saline activated sludge microbial community over 9 years.</title>
        <authorList>
            <person name="Wang Y."/>
            <person name="Ye J."/>
            <person name="Ju F."/>
            <person name="Liu L."/>
            <person name="Boyd J.A."/>
            <person name="Deng Y."/>
            <person name="Parks D.H."/>
            <person name="Jiang X."/>
            <person name="Yin X."/>
            <person name="Woodcroft B.J."/>
            <person name="Tyson G.W."/>
            <person name="Hugenholtz P."/>
            <person name="Polz M.F."/>
            <person name="Zhang T."/>
        </authorList>
    </citation>
    <scope>NUCLEOTIDE SEQUENCE</scope>
    <source>
        <strain evidence="1">HKST-UBA12</strain>
    </source>
</reference>
<evidence type="ECO:0000313" key="1">
    <source>
        <dbReference type="EMBL" id="MCA9379529.1"/>
    </source>
</evidence>
<accession>A0A955I7X5</accession>
<dbReference type="Proteomes" id="UP000760819">
    <property type="component" value="Unassembled WGS sequence"/>
</dbReference>
<comment type="caution">
    <text evidence="1">The sequence shown here is derived from an EMBL/GenBank/DDBJ whole genome shotgun (WGS) entry which is preliminary data.</text>
</comment>
<organism evidence="1 2">
    <name type="scientific">Candidatus Dojkabacteria bacterium</name>
    <dbReference type="NCBI Taxonomy" id="2099670"/>
    <lineage>
        <taxon>Bacteria</taxon>
        <taxon>Candidatus Dojkabacteria</taxon>
    </lineage>
</organism>
<sequence length="358" mass="39388">MSSCVEKNTPSNGPIYGNLSDLNHNLVRIFAGEHRLYLENKYEKDPKLPQFDLVVQQKFGEDTTTYRYYDLTDENLALASEDISRVDLQPGSAELCASTCTTEIVKPRASAAERWVNISGGSYLIFSESEIAPSSPFAGWPISDAGLAQLNTYRWYELQWTDTGGAITPPAALPNGHLHIPTPYGDVTLSQTSGDWDKFSAEVANSRALAAAFGNNKSTPLTLLHTSEGWKAYTGAVLGGAILSNPEACQNEFSVNVSTAGAIASIFPENACQGTVTIEEIGRRTDNESEVWNSLLTNPEAKLTWKFKNQLALPTGMEWKTEPWRPDKKFSDFCLEIPEPLPPEESTVSEFSALDYQE</sequence>
<name>A0A955I7X5_9BACT</name>
<gene>
    <name evidence="1" type="ORF">KC640_03805</name>
</gene>
<proteinExistence type="predicted"/>
<protein>
    <submittedName>
        <fullName evidence="1">Uncharacterized protein</fullName>
    </submittedName>
</protein>
<feature type="non-terminal residue" evidence="1">
    <location>
        <position position="358"/>
    </location>
</feature>
<dbReference type="AlphaFoldDB" id="A0A955I7X5"/>
<evidence type="ECO:0000313" key="2">
    <source>
        <dbReference type="Proteomes" id="UP000760819"/>
    </source>
</evidence>
<dbReference type="EMBL" id="JAGQLI010000222">
    <property type="protein sequence ID" value="MCA9379529.1"/>
    <property type="molecule type" value="Genomic_DNA"/>
</dbReference>
<reference evidence="1" key="1">
    <citation type="submission" date="2020-04" db="EMBL/GenBank/DDBJ databases">
        <authorList>
            <person name="Zhang T."/>
        </authorList>
    </citation>
    <scope>NUCLEOTIDE SEQUENCE</scope>
    <source>
        <strain evidence="1">HKST-UBA12</strain>
    </source>
</reference>